<protein>
    <recommendedName>
        <fullName evidence="3">HEAT repeat domain-containing protein</fullName>
    </recommendedName>
</protein>
<sequence length="580" mass="65758">MLMLRSILLTFLVLYFLQIFGAEKEEIQRVVRRIEAHLHIQDTPSAYFEAKQAIASYSSSQSIHEVYIKATARSGYEKEMLCAWQNYFKQFPNQIENRELIEEMAWGVLGKAAQSHSLITRHLALLAAFFCKDTKGVEILFQGMQDSNYAIRAFAVKLSSHLHDDKLIKSVKELFRNEKVRLVKHEVIKAIGKMKILELKEELEFLISSEQSLSEEKALAIESLVALLNSLKREEVVRLIQSDRVGLRLVACQAIAHFQSQRDVDQLLILTNDYHPQVKMASYQAMGLLKSKEQNDSVIEAARKGIKDDHFKVALSAAWLLLLYHPNEAKEVFQCYLLSDKPEVRLTASAALALAGRAGIDLASQFLENHQDPYIRLNLACGLVKQRCCLKQAAQVIKQVLLSQKDKFCEIECGIFKSIAGCHYSRSEKITENPEMNNQLLRLELFNILSILKEPNTQNAIREFLSERNWGITGAAAALLLTEGDEESIEVVLELLKDPCTKVRIQAALVLSIWSHEEDPIHVLQEEYLNSDRETKAKILEGIGRIGSMKSIPFLIETLKEPSQTLRLIAAMALIQSLNN</sequence>
<keyword evidence="2" id="KW-1185">Reference proteome</keyword>
<evidence type="ECO:0000313" key="2">
    <source>
        <dbReference type="Proteomes" id="UP000000529"/>
    </source>
</evidence>
<gene>
    <name evidence="1" type="ORF">PC_RS02800</name>
</gene>
<dbReference type="InterPro" id="IPR016024">
    <property type="entry name" value="ARM-type_fold"/>
</dbReference>
<dbReference type="SUPFAM" id="SSF48371">
    <property type="entry name" value="ARM repeat"/>
    <property type="match status" value="2"/>
</dbReference>
<evidence type="ECO:0000313" key="1">
    <source>
        <dbReference type="EMBL" id="CAF23309.1"/>
    </source>
</evidence>
<dbReference type="GO" id="GO:0016491">
    <property type="term" value="F:oxidoreductase activity"/>
    <property type="evidence" value="ECO:0007669"/>
    <property type="project" value="TreeGrafter"/>
</dbReference>
<dbReference type="PANTHER" id="PTHR12697:SF5">
    <property type="entry name" value="DEOXYHYPUSINE HYDROXYLASE"/>
    <property type="match status" value="1"/>
</dbReference>
<dbReference type="OrthoDB" id="19116at2"/>
<name>Q6MDP0_PARUW</name>
<reference evidence="1 2" key="1">
    <citation type="journal article" date="2004" name="Science">
        <title>Illuminating the evolutionary history of chlamydiae.</title>
        <authorList>
            <person name="Horn M."/>
            <person name="Collingro A."/>
            <person name="Schmitz-Esser S."/>
            <person name="Beier C.L."/>
            <person name="Purkhold U."/>
            <person name="Fartmann B."/>
            <person name="Brandt P."/>
            <person name="Nyakatura G.J."/>
            <person name="Droege M."/>
            <person name="Frishman D."/>
            <person name="Rattei T."/>
            <person name="Mewes H."/>
            <person name="Wagner M."/>
        </authorList>
    </citation>
    <scope>NUCLEOTIDE SEQUENCE [LARGE SCALE GENOMIC DNA]</scope>
    <source>
        <strain evidence="1 2">UWE25</strain>
    </source>
</reference>
<organism evidence="1 2">
    <name type="scientific">Protochlamydia amoebophila (strain UWE25)</name>
    <dbReference type="NCBI Taxonomy" id="264201"/>
    <lineage>
        <taxon>Bacteria</taxon>
        <taxon>Pseudomonadati</taxon>
        <taxon>Chlamydiota</taxon>
        <taxon>Chlamydiia</taxon>
        <taxon>Parachlamydiales</taxon>
        <taxon>Parachlamydiaceae</taxon>
        <taxon>Candidatus Protochlamydia</taxon>
    </lineage>
</organism>
<proteinExistence type="predicted"/>
<evidence type="ECO:0008006" key="3">
    <source>
        <dbReference type="Google" id="ProtNLM"/>
    </source>
</evidence>
<dbReference type="RefSeq" id="WP_011175135.1">
    <property type="nucleotide sequence ID" value="NC_005861.2"/>
</dbReference>
<dbReference type="PANTHER" id="PTHR12697">
    <property type="entry name" value="PBS LYASE HEAT-LIKE PROTEIN"/>
    <property type="match status" value="1"/>
</dbReference>
<dbReference type="eggNOG" id="COG1413">
    <property type="taxonomic scope" value="Bacteria"/>
</dbReference>
<dbReference type="EMBL" id="BX908798">
    <property type="protein sequence ID" value="CAF23309.1"/>
    <property type="molecule type" value="Genomic_DNA"/>
</dbReference>
<dbReference type="InterPro" id="IPR011989">
    <property type="entry name" value="ARM-like"/>
</dbReference>
<dbReference type="Proteomes" id="UP000000529">
    <property type="component" value="Chromosome"/>
</dbReference>
<dbReference type="Gene3D" id="1.25.10.10">
    <property type="entry name" value="Leucine-rich Repeat Variant"/>
    <property type="match status" value="2"/>
</dbReference>
<dbReference type="KEGG" id="pcu:PC_RS02800"/>
<accession>Q6MDP0</accession>
<dbReference type="STRING" id="264201.pc0585"/>
<dbReference type="AlphaFoldDB" id="Q6MDP0"/>
<dbReference type="HOGENOM" id="CLU_475579_0_0_0"/>